<protein>
    <submittedName>
        <fullName evidence="1">Uncharacterized protein</fullName>
    </submittedName>
</protein>
<dbReference type="Proteomes" id="UP000034543">
    <property type="component" value="Unassembled WGS sequence"/>
</dbReference>
<dbReference type="STRING" id="1618436.UV59_C0022G0011"/>
<dbReference type="EMBL" id="LCFB01000022">
    <property type="protein sequence ID" value="KKS84301.1"/>
    <property type="molecule type" value="Genomic_DNA"/>
</dbReference>
<proteinExistence type="predicted"/>
<reference evidence="1 2" key="1">
    <citation type="journal article" date="2015" name="Nature">
        <title>rRNA introns, odd ribosomes, and small enigmatic genomes across a large radiation of phyla.</title>
        <authorList>
            <person name="Brown C.T."/>
            <person name="Hug L.A."/>
            <person name="Thomas B.C."/>
            <person name="Sharon I."/>
            <person name="Castelle C.J."/>
            <person name="Singh A."/>
            <person name="Wilkins M.J."/>
            <person name="Williams K.H."/>
            <person name="Banfield J.F."/>
        </authorList>
    </citation>
    <scope>NUCLEOTIDE SEQUENCE [LARGE SCALE GENOMIC DNA]</scope>
</reference>
<evidence type="ECO:0000313" key="1">
    <source>
        <dbReference type="EMBL" id="KKS84301.1"/>
    </source>
</evidence>
<organism evidence="1 2">
    <name type="scientific">Candidatus Gottesmanbacteria bacterium GW2011_GWA1_43_11</name>
    <dbReference type="NCBI Taxonomy" id="1618436"/>
    <lineage>
        <taxon>Bacteria</taxon>
        <taxon>Candidatus Gottesmaniibacteriota</taxon>
    </lineage>
</organism>
<sequence length="357" mass="40954">MNQLITIHEGIPNRVRTQKEHVVVGAGAKILQDLWYQNCKSGNQLSFIEQIQELVRDKESLPSIFLLEGGISKEANKRVPSFIESVHETTKRLSFIEALRKASIPPTLKGILYGGSMSYGKFYNVRGGKDASDVDLFYIVESDFFASEDLYNVFSFKHGFLPDQIQLLQDRSIQFLNLYRAGKADLMSQKLHTQDFVTSLKIMPISVFRDELTFSLLDTVASGQDVVFGIRDYKPGLYSTRVFTQYDFSHTPYYYSTTEEILADDTVVTTIPSYLVKDGHLYTGDHHNHFIPRYDILYDVNGCCEAIMREFHHILKNRSILEKQISKNPWMYEVINVQDRKSILSSQALIAARERFG</sequence>
<evidence type="ECO:0000313" key="2">
    <source>
        <dbReference type="Proteomes" id="UP000034543"/>
    </source>
</evidence>
<name>A0A0G1EMN7_9BACT</name>
<accession>A0A0G1EMN7</accession>
<gene>
    <name evidence="1" type="ORF">UV59_C0022G0011</name>
</gene>
<dbReference type="AlphaFoldDB" id="A0A0G1EMN7"/>
<comment type="caution">
    <text evidence="1">The sequence shown here is derived from an EMBL/GenBank/DDBJ whole genome shotgun (WGS) entry which is preliminary data.</text>
</comment>